<keyword evidence="1" id="KW-0472">Membrane</keyword>
<organism evidence="2">
    <name type="scientific">uncultured Acetothermia bacterium</name>
    <dbReference type="NCBI Taxonomy" id="236499"/>
    <lineage>
        <taxon>Bacteria</taxon>
        <taxon>Candidatus Bipolaricaulota</taxon>
        <taxon>environmental samples</taxon>
    </lineage>
</organism>
<reference evidence="2" key="2">
    <citation type="journal article" date="2012" name="PLoS ONE">
        <title>A Deeply Branching Thermophilic Bacterium with an Ancient Acetyl-CoA Pathway Dominates a Subsurface Ecosystem.</title>
        <authorList>
            <person name="Takami H."/>
            <person name="Noguchi H."/>
            <person name="Takaki Y."/>
            <person name="Uchiyama I."/>
            <person name="Toyoda A."/>
            <person name="Nishi S."/>
            <person name="Chee G.-J."/>
            <person name="Arai W."/>
            <person name="Nunoura T."/>
            <person name="Itoh T."/>
            <person name="Hattori M."/>
            <person name="Takai K."/>
        </authorList>
    </citation>
    <scope>NUCLEOTIDE SEQUENCE</scope>
</reference>
<reference evidence="2" key="1">
    <citation type="journal article" date="2005" name="Environ. Microbiol.">
        <title>Genetic and functional properties of uncultivated thermophilic crenarchaeotes from a subsurface gold mine as revealed by analysis of genome fragments.</title>
        <authorList>
            <person name="Nunoura T."/>
            <person name="Hirayama H."/>
            <person name="Takami H."/>
            <person name="Oida H."/>
            <person name="Nishi S."/>
            <person name="Shimamura S."/>
            <person name="Suzuki Y."/>
            <person name="Inagaki F."/>
            <person name="Takai K."/>
            <person name="Nealson K.H."/>
            <person name="Horikoshi K."/>
        </authorList>
    </citation>
    <scope>NUCLEOTIDE SEQUENCE</scope>
</reference>
<accession>H5SC83</accession>
<feature type="transmembrane region" description="Helical" evidence="1">
    <location>
        <begin position="115"/>
        <end position="141"/>
    </location>
</feature>
<keyword evidence="1" id="KW-0812">Transmembrane</keyword>
<dbReference type="AlphaFoldDB" id="H5SC83"/>
<evidence type="ECO:0000313" key="2">
    <source>
        <dbReference type="EMBL" id="BAL53769.1"/>
    </source>
</evidence>
<protein>
    <recommendedName>
        <fullName evidence="3">DUF420 domain-containing protein</fullName>
    </recommendedName>
</protein>
<sequence>MNAIPVFSIFSAASELVVTALVLYVIISNMRGQVLRWKLLLAVLLFEVLVNVGYMIYRASHMAGETSEALSPLLRGLAGFHGALSLIMLLVLIQLSFLAYWQMQRGRQYFQEHRVISVLFIVVWLVSVLSGELFFALRYLAHY</sequence>
<feature type="transmembrane region" description="Helical" evidence="1">
    <location>
        <begin position="6"/>
        <end position="27"/>
    </location>
</feature>
<feature type="transmembrane region" description="Helical" evidence="1">
    <location>
        <begin position="77"/>
        <end position="103"/>
    </location>
</feature>
<name>H5SC83_9BACT</name>
<gene>
    <name evidence="2" type="ORF">HGMM_F08F07C28</name>
</gene>
<evidence type="ECO:0000256" key="1">
    <source>
        <dbReference type="SAM" id="Phobius"/>
    </source>
</evidence>
<evidence type="ECO:0008006" key="3">
    <source>
        <dbReference type="Google" id="ProtNLM"/>
    </source>
</evidence>
<proteinExistence type="predicted"/>
<dbReference type="EMBL" id="AP011666">
    <property type="protein sequence ID" value="BAL53769.1"/>
    <property type="molecule type" value="Genomic_DNA"/>
</dbReference>
<keyword evidence="1" id="KW-1133">Transmembrane helix</keyword>
<feature type="transmembrane region" description="Helical" evidence="1">
    <location>
        <begin position="39"/>
        <end position="57"/>
    </location>
</feature>